<dbReference type="InterPro" id="IPR001602">
    <property type="entry name" value="UPF0047_YjbQ-like"/>
</dbReference>
<sequence>MRIVKHRITVATTAPIEIIDLTPQVRDWLAGTGVVDGLLTVTTLHTTARLNINEREERLQRDMVTFLKRLVPRDGDYLHNLDTVDGRDNAHSHLLGLFMSSTESIPVADGKPVLGDWQAIFFVELDGPRERRAIELQAMGAEKSSGA</sequence>
<dbReference type="PANTHER" id="PTHR30615">
    <property type="entry name" value="UNCHARACTERIZED PROTEIN YJBQ-RELATED"/>
    <property type="match status" value="1"/>
</dbReference>
<comment type="caution">
    <text evidence="2">The sequence shown here is derived from an EMBL/GenBank/DDBJ whole genome shotgun (WGS) entry which is preliminary data.</text>
</comment>
<comment type="similarity">
    <text evidence="1">Belongs to the UPF0047 family.</text>
</comment>
<dbReference type="InterPro" id="IPR035917">
    <property type="entry name" value="YjbQ-like_sf"/>
</dbReference>
<dbReference type="Proteomes" id="UP001597314">
    <property type="component" value="Unassembled WGS sequence"/>
</dbReference>
<reference evidence="3" key="1">
    <citation type="journal article" date="2019" name="Int. J. Syst. Evol. Microbiol.">
        <title>The Global Catalogue of Microorganisms (GCM) 10K type strain sequencing project: providing services to taxonomists for standard genome sequencing and annotation.</title>
        <authorList>
            <consortium name="The Broad Institute Genomics Platform"/>
            <consortium name="The Broad Institute Genome Sequencing Center for Infectious Disease"/>
            <person name="Wu L."/>
            <person name="Ma J."/>
        </authorList>
    </citation>
    <scope>NUCLEOTIDE SEQUENCE [LARGE SCALE GENOMIC DNA]</scope>
    <source>
        <strain evidence="3">CGMCC 1.6774</strain>
    </source>
</reference>
<dbReference type="EMBL" id="JBHUIW010000011">
    <property type="protein sequence ID" value="MFD2182773.1"/>
    <property type="molecule type" value="Genomic_DNA"/>
</dbReference>
<dbReference type="PIRSF" id="PIRSF004681">
    <property type="entry name" value="UCP004681"/>
    <property type="match status" value="1"/>
</dbReference>
<evidence type="ECO:0000313" key="3">
    <source>
        <dbReference type="Proteomes" id="UP001597314"/>
    </source>
</evidence>
<proteinExistence type="inferred from homology"/>
<evidence type="ECO:0000256" key="1">
    <source>
        <dbReference type="ARBA" id="ARBA00005534"/>
    </source>
</evidence>
<organism evidence="2 3">
    <name type="scientific">Rhodoplanes azumiensis</name>
    <dbReference type="NCBI Taxonomy" id="1897628"/>
    <lineage>
        <taxon>Bacteria</taxon>
        <taxon>Pseudomonadati</taxon>
        <taxon>Pseudomonadota</taxon>
        <taxon>Alphaproteobacteria</taxon>
        <taxon>Hyphomicrobiales</taxon>
        <taxon>Nitrobacteraceae</taxon>
        <taxon>Rhodoplanes</taxon>
    </lineage>
</organism>
<dbReference type="SUPFAM" id="SSF111038">
    <property type="entry name" value="YjbQ-like"/>
    <property type="match status" value="1"/>
</dbReference>
<dbReference type="Pfam" id="PF01894">
    <property type="entry name" value="YjbQ"/>
    <property type="match status" value="1"/>
</dbReference>
<gene>
    <name evidence="2" type="ORF">ACFSOX_11460</name>
</gene>
<evidence type="ECO:0000313" key="2">
    <source>
        <dbReference type="EMBL" id="MFD2182773.1"/>
    </source>
</evidence>
<keyword evidence="3" id="KW-1185">Reference proteome</keyword>
<name>A0ABW5AIN8_9BRAD</name>
<dbReference type="Gene3D" id="2.60.120.460">
    <property type="entry name" value="YjbQ-like"/>
    <property type="match status" value="1"/>
</dbReference>
<dbReference type="RefSeq" id="WP_378477946.1">
    <property type="nucleotide sequence ID" value="NZ_JBHUIW010000011.1"/>
</dbReference>
<accession>A0ABW5AIN8</accession>
<protein>
    <submittedName>
        <fullName evidence="2">Secondary thiamine-phosphate synthase enzyme YjbQ</fullName>
    </submittedName>
</protein>
<dbReference type="NCBIfam" id="TIGR00149">
    <property type="entry name" value="TIGR00149_YjbQ"/>
    <property type="match status" value="1"/>
</dbReference>
<dbReference type="PANTHER" id="PTHR30615:SF8">
    <property type="entry name" value="UPF0047 PROTEIN C4A8.02C"/>
    <property type="match status" value="1"/>
</dbReference>